<dbReference type="InterPro" id="IPR036890">
    <property type="entry name" value="HATPase_C_sf"/>
</dbReference>
<evidence type="ECO:0000256" key="7">
    <source>
        <dbReference type="ARBA" id="ARBA00022840"/>
    </source>
</evidence>
<dbReference type="SUPFAM" id="SSF47384">
    <property type="entry name" value="Homodimeric domain of signal transducing histidine kinase"/>
    <property type="match status" value="1"/>
</dbReference>
<dbReference type="Pfam" id="PF02518">
    <property type="entry name" value="HATPase_c"/>
    <property type="match status" value="1"/>
</dbReference>
<protein>
    <recommendedName>
        <fullName evidence="2">histidine kinase</fullName>
        <ecNumber evidence="2">2.7.13.3</ecNumber>
    </recommendedName>
</protein>
<evidence type="ECO:0000313" key="11">
    <source>
        <dbReference type="EMBL" id="TWU32454.1"/>
    </source>
</evidence>
<feature type="domain" description="Histidine kinase" evidence="10">
    <location>
        <begin position="225"/>
        <end position="444"/>
    </location>
</feature>
<feature type="transmembrane region" description="Helical" evidence="9">
    <location>
        <begin position="7"/>
        <end position="30"/>
    </location>
</feature>
<dbReference type="PRINTS" id="PR00344">
    <property type="entry name" value="BCTRLSENSOR"/>
</dbReference>
<dbReference type="EC" id="2.7.13.3" evidence="2"/>
<dbReference type="GO" id="GO:0000155">
    <property type="term" value="F:phosphorelay sensor kinase activity"/>
    <property type="evidence" value="ECO:0007669"/>
    <property type="project" value="InterPro"/>
</dbReference>
<keyword evidence="6" id="KW-0418">Kinase</keyword>
<dbReference type="SUPFAM" id="SSF55874">
    <property type="entry name" value="ATPase domain of HSP90 chaperone/DNA topoisomerase II/histidine kinase"/>
    <property type="match status" value="1"/>
</dbReference>
<evidence type="ECO:0000256" key="3">
    <source>
        <dbReference type="ARBA" id="ARBA00022553"/>
    </source>
</evidence>
<keyword evidence="9" id="KW-0472">Membrane</keyword>
<evidence type="ECO:0000256" key="6">
    <source>
        <dbReference type="ARBA" id="ARBA00022777"/>
    </source>
</evidence>
<dbReference type="Proteomes" id="UP000319143">
    <property type="component" value="Unassembled WGS sequence"/>
</dbReference>
<keyword evidence="5" id="KW-0547">Nucleotide-binding</keyword>
<dbReference type="InterPro" id="IPR003661">
    <property type="entry name" value="HisK_dim/P_dom"/>
</dbReference>
<gene>
    <name evidence="11" type="primary">zraS_5</name>
    <name evidence="11" type="ORF">Poly41_54320</name>
</gene>
<dbReference type="InterPro" id="IPR003594">
    <property type="entry name" value="HATPase_dom"/>
</dbReference>
<keyword evidence="12" id="KW-1185">Reference proteome</keyword>
<dbReference type="InterPro" id="IPR004358">
    <property type="entry name" value="Sig_transdc_His_kin-like_C"/>
</dbReference>
<dbReference type="CDD" id="cd00075">
    <property type="entry name" value="HATPase"/>
    <property type="match status" value="1"/>
</dbReference>
<feature type="transmembrane region" description="Helical" evidence="9">
    <location>
        <begin position="177"/>
        <end position="200"/>
    </location>
</feature>
<comment type="catalytic activity">
    <reaction evidence="1">
        <text>ATP + protein L-histidine = ADP + protein N-phospho-L-histidine.</text>
        <dbReference type="EC" id="2.7.13.3"/>
    </reaction>
</comment>
<dbReference type="PANTHER" id="PTHR43065:SF10">
    <property type="entry name" value="PEROXIDE STRESS-ACTIVATED HISTIDINE KINASE MAK3"/>
    <property type="match status" value="1"/>
</dbReference>
<evidence type="ECO:0000256" key="2">
    <source>
        <dbReference type="ARBA" id="ARBA00012438"/>
    </source>
</evidence>
<dbReference type="AlphaFoldDB" id="A0A5C6D9I3"/>
<dbReference type="GO" id="GO:0005524">
    <property type="term" value="F:ATP binding"/>
    <property type="evidence" value="ECO:0007669"/>
    <property type="project" value="UniProtKB-KW"/>
</dbReference>
<evidence type="ECO:0000256" key="1">
    <source>
        <dbReference type="ARBA" id="ARBA00000085"/>
    </source>
</evidence>
<dbReference type="Gene3D" id="3.30.565.10">
    <property type="entry name" value="Histidine kinase-like ATPase, C-terminal domain"/>
    <property type="match status" value="1"/>
</dbReference>
<reference evidence="11 12" key="1">
    <citation type="submission" date="2019-02" db="EMBL/GenBank/DDBJ databases">
        <title>Deep-cultivation of Planctomycetes and their phenomic and genomic characterization uncovers novel biology.</title>
        <authorList>
            <person name="Wiegand S."/>
            <person name="Jogler M."/>
            <person name="Boedeker C."/>
            <person name="Pinto D."/>
            <person name="Vollmers J."/>
            <person name="Rivas-Marin E."/>
            <person name="Kohn T."/>
            <person name="Peeters S.H."/>
            <person name="Heuer A."/>
            <person name="Rast P."/>
            <person name="Oberbeckmann S."/>
            <person name="Bunk B."/>
            <person name="Jeske O."/>
            <person name="Meyerdierks A."/>
            <person name="Storesund J.E."/>
            <person name="Kallscheuer N."/>
            <person name="Luecker S."/>
            <person name="Lage O.M."/>
            <person name="Pohl T."/>
            <person name="Merkel B.J."/>
            <person name="Hornburger P."/>
            <person name="Mueller R.-W."/>
            <person name="Bruemmer F."/>
            <person name="Labrenz M."/>
            <person name="Spormann A.M."/>
            <person name="Op Den Camp H."/>
            <person name="Overmann J."/>
            <person name="Amann R."/>
            <person name="Jetten M.S.M."/>
            <person name="Mascher T."/>
            <person name="Medema M.H."/>
            <person name="Devos D.P."/>
            <person name="Kaster A.-K."/>
            <person name="Ovreas L."/>
            <person name="Rohde M."/>
            <person name="Galperin M.Y."/>
            <person name="Jogler C."/>
        </authorList>
    </citation>
    <scope>NUCLEOTIDE SEQUENCE [LARGE SCALE GENOMIC DNA]</scope>
    <source>
        <strain evidence="11 12">Poly41</strain>
    </source>
</reference>
<name>A0A5C6D9I3_9BACT</name>
<evidence type="ECO:0000256" key="5">
    <source>
        <dbReference type="ARBA" id="ARBA00022741"/>
    </source>
</evidence>
<keyword evidence="3" id="KW-0597">Phosphoprotein</keyword>
<evidence type="ECO:0000256" key="8">
    <source>
        <dbReference type="ARBA" id="ARBA00023012"/>
    </source>
</evidence>
<dbReference type="PROSITE" id="PS50109">
    <property type="entry name" value="HIS_KIN"/>
    <property type="match status" value="1"/>
</dbReference>
<dbReference type="CDD" id="cd00082">
    <property type="entry name" value="HisKA"/>
    <property type="match status" value="1"/>
</dbReference>
<comment type="caution">
    <text evidence="11">The sequence shown here is derived from an EMBL/GenBank/DDBJ whole genome shotgun (WGS) entry which is preliminary data.</text>
</comment>
<keyword evidence="9" id="KW-1133">Transmembrane helix</keyword>
<evidence type="ECO:0000256" key="4">
    <source>
        <dbReference type="ARBA" id="ARBA00022679"/>
    </source>
</evidence>
<evidence type="ECO:0000313" key="12">
    <source>
        <dbReference type="Proteomes" id="UP000319143"/>
    </source>
</evidence>
<dbReference type="InterPro" id="IPR036097">
    <property type="entry name" value="HisK_dim/P_sf"/>
</dbReference>
<organism evidence="11 12">
    <name type="scientific">Novipirellula artificiosorum</name>
    <dbReference type="NCBI Taxonomy" id="2528016"/>
    <lineage>
        <taxon>Bacteria</taxon>
        <taxon>Pseudomonadati</taxon>
        <taxon>Planctomycetota</taxon>
        <taxon>Planctomycetia</taxon>
        <taxon>Pirellulales</taxon>
        <taxon>Pirellulaceae</taxon>
        <taxon>Novipirellula</taxon>
    </lineage>
</organism>
<dbReference type="RefSeq" id="WP_146530233.1">
    <property type="nucleotide sequence ID" value="NZ_SJPV01000012.1"/>
</dbReference>
<dbReference type="SMART" id="SM00388">
    <property type="entry name" value="HisKA"/>
    <property type="match status" value="1"/>
</dbReference>
<dbReference type="EMBL" id="SJPV01000012">
    <property type="protein sequence ID" value="TWU32454.1"/>
    <property type="molecule type" value="Genomic_DNA"/>
</dbReference>
<dbReference type="OrthoDB" id="9815750at2"/>
<dbReference type="Pfam" id="PF00512">
    <property type="entry name" value="HisKA"/>
    <property type="match status" value="1"/>
</dbReference>
<sequence>MTLREKVGCFLPMTGLILLCFGFSGAWYVIKLQRQNSRLLDVNVASIRAAEELERLVLEMRHELDRYLLTKNREHLLHAVQTKTEADEWMSSVRQLSASEQEAAFVSELENGLEVYFLRLNQLIDDSDATTTPLAVETLAEETLSSGVLVVAHDYLKFNEQELQQSNQQHQRLAEKVALVMVLLGLCGAIAGLEAGYLVARRMSQQRQKVVRADQFAAVGKLAAGLAHELRNPLMCMKTLVQSARRTPSDASLNATDIAVLDEEITRVNSLLQSFLDFARPSDAEIRSVELSPIVRQTVDLVSSRAVSRRITIDTQLPNESVAVRGDAMQLRQVLLNLLLNALDAVPNEGKITVTVQSLCRDGGSAPIANHKPSTACLKVADNGCGLPAGQRDRLFEPFFSTKDPGLGLGLAICRRIVDEHGGQISAQDLEGGGTVFTVVLPLS</sequence>
<keyword evidence="8" id="KW-0902">Two-component regulatory system</keyword>
<evidence type="ECO:0000256" key="9">
    <source>
        <dbReference type="SAM" id="Phobius"/>
    </source>
</evidence>
<dbReference type="PANTHER" id="PTHR43065">
    <property type="entry name" value="SENSOR HISTIDINE KINASE"/>
    <property type="match status" value="1"/>
</dbReference>
<dbReference type="SMART" id="SM00387">
    <property type="entry name" value="HATPase_c"/>
    <property type="match status" value="1"/>
</dbReference>
<evidence type="ECO:0000259" key="10">
    <source>
        <dbReference type="PROSITE" id="PS50109"/>
    </source>
</evidence>
<keyword evidence="7" id="KW-0067">ATP-binding</keyword>
<keyword evidence="4 11" id="KW-0808">Transferase</keyword>
<dbReference type="InterPro" id="IPR005467">
    <property type="entry name" value="His_kinase_dom"/>
</dbReference>
<keyword evidence="9" id="KW-0812">Transmembrane</keyword>
<accession>A0A5C6D9I3</accession>
<dbReference type="Gene3D" id="1.10.287.130">
    <property type="match status" value="1"/>
</dbReference>
<proteinExistence type="predicted"/>